<sequence length="992" mass="115308">MAADTLINLIEFSSMEQLTSNPTSIFDSEQNTIVNDFGFDSNRTSHTKSSSQSTTLQQISIANSIPAPSSTTSSSSMTMRINQISPTLTPTPIVHISSNSPSLVRKNITNDGDGLGHPLISSPNLNETFSLRRTRDRIEEFEATLECFMKTKKLLLEQFAEETQNLMQKHERDVIGLRQKHSVCENNFKIQIENATERIKSLESKLEKEQKGLKTKIDYYEEKLARLRQSEKNNREKLEHSIKEKDRQNDEIRKINLNLESKLKLLSSEFQNRNQHLEDKIKEFETNQSKDLIEIKKLRDDIGNSMKEISRLQNELIETRENLSEKEKQCLLMADKVKNFQNQLEIEISTKNDLNDQIEALRETLKVSQNENIAQQARLLEIENQSKTELDQMKIKLTNQQSNYDELFRKSFEDKSTLENRLKNQAESFEKTIEELRTKLDQIKQELQKAINEKQNLQNQFDSLNDRTSKEKSLLEATFNFQLDEWKQKCSMLENKIKTLTEQIDSLQSDLSKSRNHLNIVENDLKSKNSEILNVHEKFNLLEMDRLSLLSDLENTKRLLHLESVEKKEKHRQIDELNSSLTANQIEIEKLKDVNEQLKRSLEDGDNLRSTLLKDCNELRETLTEVEKSRLEIKSKLNSSQFNGASLENQLKKKDLELDDIRRRLNTFEDEKKFWQQDLDSTSQSLTQMKTAYDRLYEQNVMLQSKLSQLETETKKRMSDSQIGPYEKETLRRLKRECEQSRERIAKLESEKKHYERLYIQMERDYNNLKASFNNVGTTRIAETVPYANGINNKAGHRNQNAKDENEEIKQDNQSASILSLTQLLKNDLIDTSSNPFDDTNRSLEQLRLKNNQLKQKILGKKNFLSTSPELFQQEKQSSPTSFATPNLDCCECLLYHQNNSTSSPKINDTADHHPNRDLLNDFKAILSDENRNHIDYEYENSFDEKLKQAEVNAQKVLESCEPEIRKLTKQSASRIKSAQSQSNSHSPIGSK</sequence>
<feature type="coiled-coil region" evidence="1">
    <location>
        <begin position="131"/>
        <end position="524"/>
    </location>
</feature>
<evidence type="ECO:0000256" key="1">
    <source>
        <dbReference type="SAM" id="Coils"/>
    </source>
</evidence>
<feature type="region of interest" description="Disordered" evidence="2">
    <location>
        <begin position="969"/>
        <end position="992"/>
    </location>
</feature>
<dbReference type="PANTHER" id="PTHR45615">
    <property type="entry name" value="MYOSIN HEAVY CHAIN, NON-MUSCLE"/>
    <property type="match status" value="1"/>
</dbReference>
<reference evidence="3" key="2">
    <citation type="submission" date="2020-01" db="EMBL/GenBank/DDBJ databases">
        <authorList>
            <person name="Korhonen P.K.K."/>
            <person name="Guangxu M.G."/>
            <person name="Wang T.W."/>
            <person name="Stroehlein A.J.S."/>
            <person name="Young N.D."/>
            <person name="Ang C.-S.A."/>
            <person name="Fernando D.W.F."/>
            <person name="Lu H.L."/>
            <person name="Taylor S.T."/>
            <person name="Ehtesham M.E.M."/>
            <person name="Najaraj S.H.N."/>
            <person name="Harsha G.H.G."/>
            <person name="Madugundu A.M."/>
            <person name="Renuse S.R."/>
            <person name="Holt D.H."/>
            <person name="Pandey A.P."/>
            <person name="Papenfuss A.P."/>
            <person name="Gasser R.B.G."/>
            <person name="Fischer K.F."/>
        </authorList>
    </citation>
    <scope>NUCLEOTIDE SEQUENCE</scope>
    <source>
        <strain evidence="3">SSS_KF_BRIS2020</strain>
    </source>
</reference>
<evidence type="ECO:0000313" key="3">
    <source>
        <dbReference type="EMBL" id="KAF7493027.1"/>
    </source>
</evidence>
<feature type="region of interest" description="Disordered" evidence="2">
    <location>
        <begin position="37"/>
        <end position="56"/>
    </location>
</feature>
<dbReference type="OrthoDB" id="6504937at2759"/>
<name>A0A834RC85_SARSC</name>
<accession>A0A834RC85</accession>
<feature type="compositionally biased region" description="Low complexity" evidence="2">
    <location>
        <begin position="41"/>
        <end position="56"/>
    </location>
</feature>
<keyword evidence="5" id="KW-1185">Reference proteome</keyword>
<keyword evidence="1" id="KW-0175">Coiled coil</keyword>
<organism evidence="3">
    <name type="scientific">Sarcoptes scabiei</name>
    <name type="common">Itch mite</name>
    <name type="synonym">Acarus scabiei</name>
    <dbReference type="NCBI Taxonomy" id="52283"/>
    <lineage>
        <taxon>Eukaryota</taxon>
        <taxon>Metazoa</taxon>
        <taxon>Ecdysozoa</taxon>
        <taxon>Arthropoda</taxon>
        <taxon>Chelicerata</taxon>
        <taxon>Arachnida</taxon>
        <taxon>Acari</taxon>
        <taxon>Acariformes</taxon>
        <taxon>Sarcoptiformes</taxon>
        <taxon>Astigmata</taxon>
        <taxon>Psoroptidia</taxon>
        <taxon>Sarcoptoidea</taxon>
        <taxon>Sarcoptidae</taxon>
        <taxon>Sarcoptinae</taxon>
        <taxon>Sarcoptes</taxon>
    </lineage>
</organism>
<evidence type="ECO:0000313" key="5">
    <source>
        <dbReference type="Proteomes" id="UP000070412"/>
    </source>
</evidence>
<gene>
    <name evidence="3" type="ORF">SSS_8495</name>
</gene>
<dbReference type="SUPFAM" id="SSF57997">
    <property type="entry name" value="Tropomyosin"/>
    <property type="match status" value="1"/>
</dbReference>
<dbReference type="EMBL" id="WVUK01000056">
    <property type="protein sequence ID" value="KAF7493027.1"/>
    <property type="molecule type" value="Genomic_DNA"/>
</dbReference>
<dbReference type="EnsemblMetazoa" id="SSS_8495s_mrna">
    <property type="protein sequence ID" value="KAF7493027.1"/>
    <property type="gene ID" value="SSS_8495"/>
</dbReference>
<feature type="compositionally biased region" description="Polar residues" evidence="2">
    <location>
        <begin position="970"/>
        <end position="992"/>
    </location>
</feature>
<evidence type="ECO:0000313" key="4">
    <source>
        <dbReference type="EnsemblMetazoa" id="KAF7493027.1"/>
    </source>
</evidence>
<feature type="region of interest" description="Disordered" evidence="2">
    <location>
        <begin position="792"/>
        <end position="813"/>
    </location>
</feature>
<reference evidence="5" key="1">
    <citation type="journal article" date="2020" name="PLoS Negl. Trop. Dis.">
        <title>High-quality nuclear genome for Sarcoptes scabiei-A critical resource for a neglected parasite.</title>
        <authorList>
            <person name="Korhonen P.K."/>
            <person name="Gasser R.B."/>
            <person name="Ma G."/>
            <person name="Wang T."/>
            <person name="Stroehlein A.J."/>
            <person name="Young N.D."/>
            <person name="Ang C.S."/>
            <person name="Fernando D.D."/>
            <person name="Lu H.C."/>
            <person name="Taylor S."/>
            <person name="Reynolds S.L."/>
            <person name="Mofiz E."/>
            <person name="Najaraj S.H."/>
            <person name="Gowda H."/>
            <person name="Madugundu A."/>
            <person name="Renuse S."/>
            <person name="Holt D."/>
            <person name="Pandey A."/>
            <person name="Papenfuss A.T."/>
            <person name="Fischer K."/>
        </authorList>
    </citation>
    <scope>NUCLEOTIDE SEQUENCE [LARGE SCALE GENOMIC DNA]</scope>
</reference>
<proteinExistence type="predicted"/>
<reference evidence="4" key="3">
    <citation type="submission" date="2022-06" db="UniProtKB">
        <authorList>
            <consortium name="EnsemblMetazoa"/>
        </authorList>
    </citation>
    <scope>IDENTIFICATION</scope>
</reference>
<protein>
    <submittedName>
        <fullName evidence="3 4">Uncharacterized protein</fullName>
    </submittedName>
</protein>
<evidence type="ECO:0000256" key="2">
    <source>
        <dbReference type="SAM" id="MobiDB-lite"/>
    </source>
</evidence>
<dbReference type="PANTHER" id="PTHR45615:SF80">
    <property type="entry name" value="GRIP DOMAIN-CONTAINING PROTEIN"/>
    <property type="match status" value="1"/>
</dbReference>
<dbReference type="Proteomes" id="UP000070412">
    <property type="component" value="Unassembled WGS sequence"/>
</dbReference>
<dbReference type="AlphaFoldDB" id="A0A834RC85"/>
<feature type="compositionally biased region" description="Basic and acidic residues" evidence="2">
    <location>
        <begin position="801"/>
        <end position="811"/>
    </location>
</feature>